<dbReference type="Gene3D" id="2.170.130.10">
    <property type="entry name" value="TonB-dependent receptor, plug domain"/>
    <property type="match status" value="1"/>
</dbReference>
<evidence type="ECO:0000256" key="6">
    <source>
        <dbReference type="ARBA" id="ARBA00023136"/>
    </source>
</evidence>
<proteinExistence type="inferred from homology"/>
<reference evidence="13" key="1">
    <citation type="submission" date="2019-10" db="EMBL/GenBank/DDBJ databases">
        <authorList>
            <person name="Paulsen S."/>
        </authorList>
    </citation>
    <scope>NUCLEOTIDE SEQUENCE</scope>
    <source>
        <strain evidence="13">LMG 19692</strain>
    </source>
</reference>
<dbReference type="EMBL" id="WEIA01000017">
    <property type="protein sequence ID" value="NLR23613.1"/>
    <property type="molecule type" value="Genomic_DNA"/>
</dbReference>
<dbReference type="AlphaFoldDB" id="A0A8I2H5Y1"/>
<evidence type="ECO:0000256" key="10">
    <source>
        <dbReference type="SAM" id="SignalP"/>
    </source>
</evidence>
<feature type="domain" description="TonB-dependent receptor-like beta-barrel" evidence="11">
    <location>
        <begin position="502"/>
        <end position="992"/>
    </location>
</feature>
<feature type="chain" id="PRO_5034950146" evidence="10">
    <location>
        <begin position="30"/>
        <end position="1021"/>
    </location>
</feature>
<dbReference type="EMBL" id="CP137578">
    <property type="protein sequence ID" value="WOX26962.1"/>
    <property type="molecule type" value="Genomic_DNA"/>
</dbReference>
<feature type="domain" description="TonB-dependent receptor plug" evidence="12">
    <location>
        <begin position="59"/>
        <end position="181"/>
    </location>
</feature>
<keyword evidence="6 8" id="KW-0472">Membrane</keyword>
<evidence type="ECO:0000259" key="11">
    <source>
        <dbReference type="Pfam" id="PF00593"/>
    </source>
</evidence>
<dbReference type="Proteomes" id="UP001304419">
    <property type="component" value="Chromosome 1"/>
</dbReference>
<keyword evidence="5 9" id="KW-0798">TonB box</keyword>
<dbReference type="Proteomes" id="UP000646877">
    <property type="component" value="Unassembled WGS sequence"/>
</dbReference>
<evidence type="ECO:0000259" key="12">
    <source>
        <dbReference type="Pfam" id="PF07715"/>
    </source>
</evidence>
<dbReference type="PANTHER" id="PTHR47234:SF2">
    <property type="entry name" value="TONB-DEPENDENT RECEPTOR"/>
    <property type="match status" value="1"/>
</dbReference>
<evidence type="ECO:0000256" key="3">
    <source>
        <dbReference type="ARBA" id="ARBA00022452"/>
    </source>
</evidence>
<keyword evidence="13" id="KW-0675">Receptor</keyword>
<sequence length="1021" mass="111379">MKINTLSSSIKAALAVSATIAAVSPAVYAEEQDANQAVADKVERIEVTGSRISRVDLEPTQPIETIDSEYISKRGTTNLASVLEEVPGIALAATANLSSNEQAASQGVGQSTVNLYGLGSQRTLTLVNGSRFVSSNSPVGGGSAPGSQVDINNIPVSLIERVEVVKVGGAPVYGADAVSGVVNFILKTDYEGAEFSADVTNYDEAGKYDKSFRGLFGGNFNEDKGNLVFSFEYQDQKSILASELPSWVDQWGGYTPLGSDAVVDADGNPVAGQRRLYPNGRAGILSNSGLITPGPTAVVNAGLGAWPDGSFLQFDPSGNGQLIPFNTGTPTGNAVWSSGGDGLDLAESNTAREGFERYNFTISGNYKLTDDVNMSVLGFFNSSDAVNEGYQPNKYSSGLFGGLGAALKFDTDYVYLPSETRNRLENYLGGPGEFYMHKAWTSLGKRKITNESDVRSIKIGFDGYFELGENEWKWDVFYQQGVSKIFSQDFNINENRFLAAIDVGFNNGAIDCKANYVDGYHDKYTTSGFGVTETQSVLGEVGKCVAYNPFGPASQEVLDYITYPAMGYSRVEQDILQAFTTGDIIELPAGYLAAAFGYERRTEKASFSEDGTNVLNSGLANASTSGSYTTQDLFAEISLPLVSSDMDIPLVNTLSVDASFRRIDNDSAGKDNVWAVGLNYQPISDLMVRANYSETVRAPSVTELFLPVILDSQFGTDPCDINNIDKGPSPATRRANCEAAGVPDGYKAVSGNASRVGTTGGNVDLESEKAEGLNIGLVYAPEWFEGFSFKIDYIKIDIEDAIVDFTLTDILNACYDSTNYPNEFCGKFRRGADFQIPADKAFESGYVNAALQEFETYEYEVMFKRPLHQYPLIGGLLPENSGELGIRSRLYNLKKDAKSNTGFDFEDNTGEYDNPDWLGDLRFDYTLEDINVYFDVEYHGEGNRNNDSTNFYDYIDQNGNPYNKIQSQTLYTLGGSYYLNDNAVVRFRVDNLFDWYPSVRELSVARYTYGRVFSAGFTYKF</sequence>
<evidence type="ECO:0000256" key="1">
    <source>
        <dbReference type="ARBA" id="ARBA00004571"/>
    </source>
</evidence>
<keyword evidence="2 8" id="KW-0813">Transport</keyword>
<dbReference type="InterPro" id="IPR039426">
    <property type="entry name" value="TonB-dep_rcpt-like"/>
</dbReference>
<gene>
    <name evidence="13" type="ORF">F9Y85_20280</name>
    <name evidence="14" type="ORF">R5H13_09785</name>
</gene>
<feature type="signal peptide" evidence="10">
    <location>
        <begin position="1"/>
        <end position="29"/>
    </location>
</feature>
<keyword evidence="10" id="KW-0732">Signal</keyword>
<comment type="similarity">
    <text evidence="8 9">Belongs to the TonB-dependent receptor family.</text>
</comment>
<keyword evidence="4 8" id="KW-0812">Transmembrane</keyword>
<evidence type="ECO:0000256" key="4">
    <source>
        <dbReference type="ARBA" id="ARBA00022692"/>
    </source>
</evidence>
<accession>A0A8I2H5Y1</accession>
<dbReference type="SUPFAM" id="SSF56935">
    <property type="entry name" value="Porins"/>
    <property type="match status" value="1"/>
</dbReference>
<evidence type="ECO:0000313" key="15">
    <source>
        <dbReference type="Proteomes" id="UP000646877"/>
    </source>
</evidence>
<dbReference type="InterPro" id="IPR037066">
    <property type="entry name" value="Plug_dom_sf"/>
</dbReference>
<dbReference type="RefSeq" id="WP_130126349.1">
    <property type="nucleotide sequence ID" value="NZ_CBCSDF010000006.1"/>
</dbReference>
<dbReference type="InterPro" id="IPR036942">
    <property type="entry name" value="Beta-barrel_TonB_sf"/>
</dbReference>
<evidence type="ECO:0000256" key="5">
    <source>
        <dbReference type="ARBA" id="ARBA00023077"/>
    </source>
</evidence>
<evidence type="ECO:0000256" key="2">
    <source>
        <dbReference type="ARBA" id="ARBA00022448"/>
    </source>
</evidence>
<comment type="subcellular location">
    <subcellularLocation>
        <location evidence="1 8">Cell outer membrane</location>
        <topology evidence="1 8">Multi-pass membrane protein</topology>
    </subcellularLocation>
</comment>
<keyword evidence="16" id="KW-1185">Reference proteome</keyword>
<name>A0A8I2H5Y1_9GAMM</name>
<evidence type="ECO:0000313" key="16">
    <source>
        <dbReference type="Proteomes" id="UP001304419"/>
    </source>
</evidence>
<dbReference type="PROSITE" id="PS52016">
    <property type="entry name" value="TONB_DEPENDENT_REC_3"/>
    <property type="match status" value="1"/>
</dbReference>
<evidence type="ECO:0000256" key="9">
    <source>
        <dbReference type="RuleBase" id="RU003357"/>
    </source>
</evidence>
<dbReference type="Gene3D" id="2.40.170.20">
    <property type="entry name" value="TonB-dependent receptor, beta-barrel domain"/>
    <property type="match status" value="1"/>
</dbReference>
<evidence type="ECO:0000256" key="7">
    <source>
        <dbReference type="ARBA" id="ARBA00023237"/>
    </source>
</evidence>
<dbReference type="PANTHER" id="PTHR47234">
    <property type="match status" value="1"/>
</dbReference>
<dbReference type="InterPro" id="IPR012910">
    <property type="entry name" value="Plug_dom"/>
</dbReference>
<keyword evidence="7 8" id="KW-0998">Cell outer membrane</keyword>
<evidence type="ECO:0000256" key="8">
    <source>
        <dbReference type="PROSITE-ProRule" id="PRU01360"/>
    </source>
</evidence>
<keyword evidence="3 8" id="KW-1134">Transmembrane beta strand</keyword>
<evidence type="ECO:0000313" key="14">
    <source>
        <dbReference type="EMBL" id="WOX26962.1"/>
    </source>
</evidence>
<dbReference type="InterPro" id="IPR000531">
    <property type="entry name" value="Beta-barrel_TonB"/>
</dbReference>
<protein>
    <submittedName>
        <fullName evidence="13">TonB-dependent receptor</fullName>
    </submittedName>
</protein>
<reference evidence="14 16" key="2">
    <citation type="submission" date="2023-10" db="EMBL/GenBank/DDBJ databases">
        <title>To unveil natural product biosynthetic capacity in Pseudoalteromonas.</title>
        <authorList>
            <person name="Wang J."/>
        </authorList>
    </citation>
    <scope>NUCLEOTIDE SEQUENCE [LARGE SCALE GENOMIC DNA]</scope>
    <source>
        <strain evidence="14 16">DSM 15914</strain>
    </source>
</reference>
<organism evidence="13 15">
    <name type="scientific">Pseudoalteromonas maricaloris</name>
    <dbReference type="NCBI Taxonomy" id="184924"/>
    <lineage>
        <taxon>Bacteria</taxon>
        <taxon>Pseudomonadati</taxon>
        <taxon>Pseudomonadota</taxon>
        <taxon>Gammaproteobacteria</taxon>
        <taxon>Alteromonadales</taxon>
        <taxon>Pseudoalteromonadaceae</taxon>
        <taxon>Pseudoalteromonas</taxon>
    </lineage>
</organism>
<dbReference type="Pfam" id="PF00593">
    <property type="entry name" value="TonB_dep_Rec_b-barrel"/>
    <property type="match status" value="1"/>
</dbReference>
<evidence type="ECO:0000313" key="13">
    <source>
        <dbReference type="EMBL" id="NLR23613.1"/>
    </source>
</evidence>
<dbReference type="GO" id="GO:0009279">
    <property type="term" value="C:cell outer membrane"/>
    <property type="evidence" value="ECO:0007669"/>
    <property type="project" value="UniProtKB-SubCell"/>
</dbReference>
<dbReference type="Pfam" id="PF07715">
    <property type="entry name" value="Plug"/>
    <property type="match status" value="1"/>
</dbReference>